<dbReference type="InterPro" id="IPR029044">
    <property type="entry name" value="Nucleotide-diphossugar_trans"/>
</dbReference>
<dbReference type="EMBL" id="JAHUTI010046135">
    <property type="protein sequence ID" value="MED6246998.1"/>
    <property type="molecule type" value="Genomic_DNA"/>
</dbReference>
<accession>A0ABU7B9P0</accession>
<evidence type="ECO:0000313" key="1">
    <source>
        <dbReference type="EMBL" id="MED6246998.1"/>
    </source>
</evidence>
<organism evidence="1 2">
    <name type="scientific">Ataeniobius toweri</name>
    <dbReference type="NCBI Taxonomy" id="208326"/>
    <lineage>
        <taxon>Eukaryota</taxon>
        <taxon>Metazoa</taxon>
        <taxon>Chordata</taxon>
        <taxon>Craniata</taxon>
        <taxon>Vertebrata</taxon>
        <taxon>Euteleostomi</taxon>
        <taxon>Actinopterygii</taxon>
        <taxon>Neopterygii</taxon>
        <taxon>Teleostei</taxon>
        <taxon>Neoteleostei</taxon>
        <taxon>Acanthomorphata</taxon>
        <taxon>Ovalentaria</taxon>
        <taxon>Atherinomorphae</taxon>
        <taxon>Cyprinodontiformes</taxon>
        <taxon>Goodeidae</taxon>
        <taxon>Ataeniobius</taxon>
    </lineage>
</organism>
<keyword evidence="2" id="KW-1185">Reference proteome</keyword>
<dbReference type="Proteomes" id="UP001345963">
    <property type="component" value="Unassembled WGS sequence"/>
</dbReference>
<feature type="non-terminal residue" evidence="1">
    <location>
        <position position="1"/>
    </location>
</feature>
<sequence length="99" mass="11641">VWVSTDHDEIEKVAKSWGAKVHRRSQKVFRDCSTSLEIIKEFLEKNPEVTVVCNIQTTSPCLHPFHLQEALKKITEEGFDSVFSVVRRRQFRWKEVRKG</sequence>
<name>A0ABU7B9P0_9TELE</name>
<feature type="non-terminal residue" evidence="1">
    <location>
        <position position="99"/>
    </location>
</feature>
<gene>
    <name evidence="1" type="ORF">ATANTOWER_027668</name>
</gene>
<protein>
    <submittedName>
        <fullName evidence="1">Uncharacterized protein</fullName>
    </submittedName>
</protein>
<reference evidence="1 2" key="1">
    <citation type="submission" date="2021-07" db="EMBL/GenBank/DDBJ databases">
        <authorList>
            <person name="Palmer J.M."/>
        </authorList>
    </citation>
    <scope>NUCLEOTIDE SEQUENCE [LARGE SCALE GENOMIC DNA]</scope>
    <source>
        <strain evidence="1 2">AT_MEX2019</strain>
        <tissue evidence="1">Muscle</tissue>
    </source>
</reference>
<dbReference type="PANTHER" id="PTHR21485:SF3">
    <property type="entry name" value="N-ACYLNEURAMINATE CYTIDYLYLTRANSFERASE"/>
    <property type="match status" value="1"/>
</dbReference>
<comment type="caution">
    <text evidence="1">The sequence shown here is derived from an EMBL/GenBank/DDBJ whole genome shotgun (WGS) entry which is preliminary data.</text>
</comment>
<dbReference type="PANTHER" id="PTHR21485">
    <property type="entry name" value="HAD SUPERFAMILY MEMBERS CMAS AND KDSC"/>
    <property type="match status" value="1"/>
</dbReference>
<dbReference type="Gene3D" id="3.90.550.10">
    <property type="entry name" value="Spore Coat Polysaccharide Biosynthesis Protein SpsA, Chain A"/>
    <property type="match status" value="1"/>
</dbReference>
<dbReference type="InterPro" id="IPR050793">
    <property type="entry name" value="CMP-NeuNAc_synthase"/>
</dbReference>
<dbReference type="InterPro" id="IPR003329">
    <property type="entry name" value="Cytidylyl_trans"/>
</dbReference>
<dbReference type="SUPFAM" id="SSF53448">
    <property type="entry name" value="Nucleotide-diphospho-sugar transferases"/>
    <property type="match status" value="1"/>
</dbReference>
<evidence type="ECO:0000313" key="2">
    <source>
        <dbReference type="Proteomes" id="UP001345963"/>
    </source>
</evidence>
<dbReference type="Pfam" id="PF02348">
    <property type="entry name" value="CTP_transf_3"/>
    <property type="match status" value="1"/>
</dbReference>
<proteinExistence type="predicted"/>